<organism evidence="1 2">
    <name type="scientific">Solanum commersonii</name>
    <name type="common">Commerson's wild potato</name>
    <name type="synonym">Commerson's nightshade</name>
    <dbReference type="NCBI Taxonomy" id="4109"/>
    <lineage>
        <taxon>Eukaryota</taxon>
        <taxon>Viridiplantae</taxon>
        <taxon>Streptophyta</taxon>
        <taxon>Embryophyta</taxon>
        <taxon>Tracheophyta</taxon>
        <taxon>Spermatophyta</taxon>
        <taxon>Magnoliopsida</taxon>
        <taxon>eudicotyledons</taxon>
        <taxon>Gunneridae</taxon>
        <taxon>Pentapetalae</taxon>
        <taxon>asterids</taxon>
        <taxon>lamiids</taxon>
        <taxon>Solanales</taxon>
        <taxon>Solanaceae</taxon>
        <taxon>Solanoideae</taxon>
        <taxon>Solaneae</taxon>
        <taxon>Solanum</taxon>
    </lineage>
</organism>
<protein>
    <submittedName>
        <fullName evidence="1">Uncharacterized protein</fullName>
    </submittedName>
</protein>
<evidence type="ECO:0000313" key="2">
    <source>
        <dbReference type="Proteomes" id="UP000824120"/>
    </source>
</evidence>
<dbReference type="Proteomes" id="UP000824120">
    <property type="component" value="Chromosome 9"/>
</dbReference>
<dbReference type="EMBL" id="JACXVP010000009">
    <property type="protein sequence ID" value="KAG5585935.1"/>
    <property type="molecule type" value="Genomic_DNA"/>
</dbReference>
<reference evidence="1 2" key="1">
    <citation type="submission" date="2020-09" db="EMBL/GenBank/DDBJ databases">
        <title>De no assembly of potato wild relative species, Solanum commersonii.</title>
        <authorList>
            <person name="Cho K."/>
        </authorList>
    </citation>
    <scope>NUCLEOTIDE SEQUENCE [LARGE SCALE GENOMIC DNA]</scope>
    <source>
        <strain evidence="1">LZ3.2</strain>
        <tissue evidence="1">Leaf</tissue>
    </source>
</reference>
<accession>A0A9J5XE88</accession>
<gene>
    <name evidence="1" type="ORF">H5410_046369</name>
</gene>
<sequence length="87" mass="9547">MVLLAYSTDLRATQLERSVLGIIYRAILAALTPLQAVVDALRGLRKGSGLVEESTVSEPFFKPSHVKNIIRQGSKEGFKDGGRVYDQ</sequence>
<evidence type="ECO:0000313" key="1">
    <source>
        <dbReference type="EMBL" id="KAG5585935.1"/>
    </source>
</evidence>
<proteinExistence type="predicted"/>
<dbReference type="AlphaFoldDB" id="A0A9J5XE88"/>
<comment type="caution">
    <text evidence="1">The sequence shown here is derived from an EMBL/GenBank/DDBJ whole genome shotgun (WGS) entry which is preliminary data.</text>
</comment>
<keyword evidence="2" id="KW-1185">Reference proteome</keyword>
<name>A0A9J5XE88_SOLCO</name>